<organism evidence="1 2">
    <name type="scientific">Prorocentrum cordatum</name>
    <dbReference type="NCBI Taxonomy" id="2364126"/>
    <lineage>
        <taxon>Eukaryota</taxon>
        <taxon>Sar</taxon>
        <taxon>Alveolata</taxon>
        <taxon>Dinophyceae</taxon>
        <taxon>Prorocentrales</taxon>
        <taxon>Prorocentraceae</taxon>
        <taxon>Prorocentrum</taxon>
    </lineage>
</organism>
<reference evidence="1" key="1">
    <citation type="submission" date="2023-10" db="EMBL/GenBank/DDBJ databases">
        <authorList>
            <person name="Chen Y."/>
            <person name="Shah S."/>
            <person name="Dougan E. K."/>
            <person name="Thang M."/>
            <person name="Chan C."/>
        </authorList>
    </citation>
    <scope>NUCLEOTIDE SEQUENCE [LARGE SCALE GENOMIC DNA]</scope>
</reference>
<name>A0ABN9T4Z6_9DINO</name>
<keyword evidence="2" id="KW-1185">Reference proteome</keyword>
<evidence type="ECO:0000313" key="1">
    <source>
        <dbReference type="EMBL" id="CAK0840027.1"/>
    </source>
</evidence>
<accession>A0ABN9T4Z6</accession>
<dbReference type="EMBL" id="CAUYUJ010014344">
    <property type="protein sequence ID" value="CAK0840027.1"/>
    <property type="molecule type" value="Genomic_DNA"/>
</dbReference>
<dbReference type="Proteomes" id="UP001189429">
    <property type="component" value="Unassembled WGS sequence"/>
</dbReference>
<dbReference type="InterPro" id="IPR043472">
    <property type="entry name" value="Macro_dom-like"/>
</dbReference>
<feature type="non-terminal residue" evidence="1">
    <location>
        <position position="1"/>
    </location>
</feature>
<proteinExistence type="predicted"/>
<evidence type="ECO:0000313" key="2">
    <source>
        <dbReference type="Proteomes" id="UP001189429"/>
    </source>
</evidence>
<gene>
    <name evidence="1" type="ORF">PCOR1329_LOCUS35567</name>
</gene>
<dbReference type="SUPFAM" id="SSF52949">
    <property type="entry name" value="Macro domain-like"/>
    <property type="match status" value="1"/>
</dbReference>
<sequence>ASGAALPPGGAVTLRRLQSRPELNDRPATVLRWVGSAGRFAVRLEGTPLSILVRAPCLSPRGVLDAEPGWAQMEGQLGPLAVDVVLAVARALPVRTVAALSGASRGLRATLWLRPDAVRLWDELLERSYGALALTVADRAQPGISGAARFRCARALRQLFREGLQVVLGSVTDQCSKDSVDVIACPCLRSMYNAHIGAQGAIREAAGHELEAAVAALQRPVAPSSVTLVPGGELCRRVAMTVTEPPEEVFHEMAGLRRTGQQHEAKVAFIRFLEGVHRNLLGALRGDSGGFRTLATPTMFTGGMGVEVHLVAMGCVRSFWADLCENPADPIMMRVACFERGHAPVFNMMKEEWLKNFYRPEEADRMLLEALSL</sequence>
<protein>
    <submittedName>
        <fullName evidence="1">Uncharacterized protein</fullName>
    </submittedName>
</protein>
<dbReference type="Gene3D" id="3.40.220.10">
    <property type="entry name" value="Leucine Aminopeptidase, subunit E, domain 1"/>
    <property type="match status" value="1"/>
</dbReference>
<comment type="caution">
    <text evidence="1">The sequence shown here is derived from an EMBL/GenBank/DDBJ whole genome shotgun (WGS) entry which is preliminary data.</text>
</comment>